<dbReference type="PANTHER" id="PTHR32309">
    <property type="entry name" value="TYROSINE-PROTEIN KINASE"/>
    <property type="match status" value="1"/>
</dbReference>
<name>A0A7W9WP61_9BURK</name>
<comment type="subcellular location">
    <subcellularLocation>
        <location evidence="1">Cell membrane</location>
        <topology evidence="1">Multi-pass membrane protein</topology>
    </subcellularLocation>
</comment>
<keyword evidence="9" id="KW-1185">Reference proteome</keyword>
<keyword evidence="4 6" id="KW-1133">Transmembrane helix</keyword>
<reference evidence="8 9" key="1">
    <citation type="submission" date="2020-08" db="EMBL/GenBank/DDBJ databases">
        <title>Above-ground endophytic microbial communities from plants in different locations in the United States.</title>
        <authorList>
            <person name="Frank C."/>
        </authorList>
    </citation>
    <scope>NUCLEOTIDE SEQUENCE [LARGE SCALE GENOMIC DNA]</scope>
    <source>
        <strain evidence="8 9">WP4_2_2</strain>
    </source>
</reference>
<protein>
    <submittedName>
        <fullName evidence="8">Uncharacterized protein involved in exopolysaccharide biosynthesis</fullName>
    </submittedName>
</protein>
<evidence type="ECO:0000256" key="3">
    <source>
        <dbReference type="ARBA" id="ARBA00022692"/>
    </source>
</evidence>
<evidence type="ECO:0000256" key="6">
    <source>
        <dbReference type="SAM" id="Phobius"/>
    </source>
</evidence>
<dbReference type="EMBL" id="JACHBW010000001">
    <property type="protein sequence ID" value="MBB6100755.1"/>
    <property type="molecule type" value="Genomic_DNA"/>
</dbReference>
<accession>A0A7W9WP61</accession>
<sequence length="179" mass="20158">MMQSKQNKTVELFDSGEIHLSEYINVVRDGWRVVAVIAGAFLLIGILYAFIAAPIYRADAMIQIEDGTSTANDALGQLASLFDTKQTAAAEIELIRSRLVIGQVVQKMHLDISVKPRYFPLIGATLARRADASIPAAPWFGLSQFAWGGRRLQFRDSMFRRKATERTSRWLRRKMEPIS</sequence>
<dbReference type="GO" id="GO:0005886">
    <property type="term" value="C:plasma membrane"/>
    <property type="evidence" value="ECO:0007669"/>
    <property type="project" value="UniProtKB-SubCell"/>
</dbReference>
<proteinExistence type="predicted"/>
<dbReference type="Pfam" id="PF02706">
    <property type="entry name" value="Wzz"/>
    <property type="match status" value="1"/>
</dbReference>
<evidence type="ECO:0000259" key="7">
    <source>
        <dbReference type="Pfam" id="PF02706"/>
    </source>
</evidence>
<evidence type="ECO:0000256" key="1">
    <source>
        <dbReference type="ARBA" id="ARBA00004651"/>
    </source>
</evidence>
<dbReference type="AlphaFoldDB" id="A0A7W9WP61"/>
<evidence type="ECO:0000313" key="9">
    <source>
        <dbReference type="Proteomes" id="UP000571554"/>
    </source>
</evidence>
<evidence type="ECO:0000256" key="4">
    <source>
        <dbReference type="ARBA" id="ARBA00022989"/>
    </source>
</evidence>
<comment type="caution">
    <text evidence="8">The sequence shown here is derived from an EMBL/GenBank/DDBJ whole genome shotgun (WGS) entry which is preliminary data.</text>
</comment>
<dbReference type="InterPro" id="IPR003856">
    <property type="entry name" value="LPS_length_determ_N"/>
</dbReference>
<dbReference type="RefSeq" id="WP_260174713.1">
    <property type="nucleotide sequence ID" value="NZ_JACHBW010000001.1"/>
</dbReference>
<gene>
    <name evidence="8" type="ORF">F4827_000559</name>
</gene>
<dbReference type="PANTHER" id="PTHR32309:SF31">
    <property type="entry name" value="CAPSULAR EXOPOLYSACCHARIDE FAMILY"/>
    <property type="match status" value="1"/>
</dbReference>
<dbReference type="Pfam" id="PF23607">
    <property type="entry name" value="WZC_N"/>
    <property type="match status" value="1"/>
</dbReference>
<feature type="domain" description="Polysaccharide chain length determinant N-terminal" evidence="7">
    <location>
        <begin position="17"/>
        <end position="107"/>
    </location>
</feature>
<keyword evidence="2" id="KW-1003">Cell membrane</keyword>
<keyword evidence="3 6" id="KW-0812">Transmembrane</keyword>
<dbReference type="InterPro" id="IPR050445">
    <property type="entry name" value="Bact_polysacc_biosynth/exp"/>
</dbReference>
<dbReference type="Proteomes" id="UP000571554">
    <property type="component" value="Unassembled WGS sequence"/>
</dbReference>
<evidence type="ECO:0000256" key="5">
    <source>
        <dbReference type="ARBA" id="ARBA00023136"/>
    </source>
</evidence>
<organism evidence="8 9">
    <name type="scientific">Paraburkholderia bannensis</name>
    <dbReference type="NCBI Taxonomy" id="765414"/>
    <lineage>
        <taxon>Bacteria</taxon>
        <taxon>Pseudomonadati</taxon>
        <taxon>Pseudomonadota</taxon>
        <taxon>Betaproteobacteria</taxon>
        <taxon>Burkholderiales</taxon>
        <taxon>Burkholderiaceae</taxon>
        <taxon>Paraburkholderia</taxon>
    </lineage>
</organism>
<keyword evidence="5 6" id="KW-0472">Membrane</keyword>
<evidence type="ECO:0000313" key="8">
    <source>
        <dbReference type="EMBL" id="MBB6100755.1"/>
    </source>
</evidence>
<evidence type="ECO:0000256" key="2">
    <source>
        <dbReference type="ARBA" id="ARBA00022475"/>
    </source>
</evidence>
<feature type="transmembrane region" description="Helical" evidence="6">
    <location>
        <begin position="30"/>
        <end position="51"/>
    </location>
</feature>